<proteinExistence type="inferred from homology"/>
<evidence type="ECO:0000256" key="6">
    <source>
        <dbReference type="ARBA" id="ARBA00023033"/>
    </source>
</evidence>
<dbReference type="Gene3D" id="1.10.630.10">
    <property type="entry name" value="Cytochrome P450"/>
    <property type="match status" value="1"/>
</dbReference>
<keyword evidence="4 7" id="KW-0560">Oxidoreductase</keyword>
<dbReference type="InterPro" id="IPR017972">
    <property type="entry name" value="Cyt_P450_CS"/>
</dbReference>
<keyword evidence="9" id="KW-1185">Reference proteome</keyword>
<dbReference type="PROSITE" id="PS00086">
    <property type="entry name" value="CYTOCHROME_P450"/>
    <property type="match status" value="1"/>
</dbReference>
<evidence type="ECO:0000256" key="5">
    <source>
        <dbReference type="ARBA" id="ARBA00023004"/>
    </source>
</evidence>
<sequence>MVAPEKIDDIDLADPRLHAERDLSEVWRHLRATRPVHWQSAREGRPGFWVITRHADATAVYRDKGHFTTERGNDLAMLLNGGDPAGGTMMAVTDGLRHNLLRSIMMKALSPRRLEEMRQELRRRVDALLANAMDDANCDFVRDVGGDVPLGMICDLLAVPESDRKYLLDLTARSWSKHASDTPPEDGRTAQGEILLYFADLADERRGGEGEDVVSLLANSRVDGKYLSNADVMANCYGMMIGGDEAPHHAISMGLLALLEHPDAWSLLKSGGAQLETAAEEVLRWTVPALHAGRTATGDVTVGGQLIRSGDVVSVWISSANRDAEVFEDPDRFDLNRSPNEHLSFGFGKHFCIGHYLGRMEVQAVLDGLRRMVGSIEQVGPERWIYSDILHGLSSLPVVLHGSAA</sequence>
<dbReference type="RefSeq" id="WP_232650717.1">
    <property type="nucleotide sequence ID" value="NZ_JAJSBI010000011.1"/>
</dbReference>
<evidence type="ECO:0000256" key="3">
    <source>
        <dbReference type="ARBA" id="ARBA00022723"/>
    </source>
</evidence>
<dbReference type="SUPFAM" id="SSF48264">
    <property type="entry name" value="Cytochrome P450"/>
    <property type="match status" value="1"/>
</dbReference>
<keyword evidence="2 7" id="KW-0349">Heme</keyword>
<protein>
    <submittedName>
        <fullName evidence="8">Cytochrome P450</fullName>
    </submittedName>
</protein>
<dbReference type="PANTHER" id="PTHR46696:SF4">
    <property type="entry name" value="BIOTIN BIOSYNTHESIS CYTOCHROME P450"/>
    <property type="match status" value="1"/>
</dbReference>
<dbReference type="GO" id="GO:0005506">
    <property type="term" value="F:iron ion binding"/>
    <property type="evidence" value="ECO:0007669"/>
    <property type="project" value="InterPro"/>
</dbReference>
<evidence type="ECO:0000313" key="8">
    <source>
        <dbReference type="EMBL" id="MCD9876570.1"/>
    </source>
</evidence>
<comment type="similarity">
    <text evidence="1 7">Belongs to the cytochrome P450 family.</text>
</comment>
<dbReference type="GO" id="GO:0020037">
    <property type="term" value="F:heme binding"/>
    <property type="evidence" value="ECO:0007669"/>
    <property type="project" value="InterPro"/>
</dbReference>
<name>A0A9Q3ZBP5_9ACTN</name>
<accession>A0A9Q3ZBP5</accession>
<dbReference type="GO" id="GO:0006707">
    <property type="term" value="P:cholesterol catabolic process"/>
    <property type="evidence" value="ECO:0007669"/>
    <property type="project" value="TreeGrafter"/>
</dbReference>
<dbReference type="PRINTS" id="PR00359">
    <property type="entry name" value="BP450"/>
</dbReference>
<dbReference type="InterPro" id="IPR001128">
    <property type="entry name" value="Cyt_P450"/>
</dbReference>
<dbReference type="CDD" id="cd11033">
    <property type="entry name" value="CYP142-like"/>
    <property type="match status" value="1"/>
</dbReference>
<dbReference type="Proteomes" id="UP001108029">
    <property type="component" value="Unassembled WGS sequence"/>
</dbReference>
<evidence type="ECO:0000256" key="2">
    <source>
        <dbReference type="ARBA" id="ARBA00022617"/>
    </source>
</evidence>
<organism evidence="8 9">
    <name type="scientific">Streptomyces guryensis</name>
    <dbReference type="NCBI Taxonomy" id="2886947"/>
    <lineage>
        <taxon>Bacteria</taxon>
        <taxon>Bacillati</taxon>
        <taxon>Actinomycetota</taxon>
        <taxon>Actinomycetes</taxon>
        <taxon>Kitasatosporales</taxon>
        <taxon>Streptomycetaceae</taxon>
        <taxon>Streptomyces</taxon>
    </lineage>
</organism>
<keyword evidence="5 7" id="KW-0408">Iron</keyword>
<gene>
    <name evidence="8" type="ORF">LJ657_23600</name>
</gene>
<evidence type="ECO:0000256" key="1">
    <source>
        <dbReference type="ARBA" id="ARBA00010617"/>
    </source>
</evidence>
<dbReference type="GO" id="GO:0036199">
    <property type="term" value="F:cholest-4-en-3-one 26-monooxygenase activity"/>
    <property type="evidence" value="ECO:0007669"/>
    <property type="project" value="TreeGrafter"/>
</dbReference>
<dbReference type="Pfam" id="PF00067">
    <property type="entry name" value="p450"/>
    <property type="match status" value="1"/>
</dbReference>
<dbReference type="InterPro" id="IPR002397">
    <property type="entry name" value="Cyt_P450_B"/>
</dbReference>
<dbReference type="FunFam" id="1.10.630.10:FF:000018">
    <property type="entry name" value="Cytochrome P450 monooxygenase"/>
    <property type="match status" value="1"/>
</dbReference>
<dbReference type="EMBL" id="JAJSBI010000011">
    <property type="protein sequence ID" value="MCD9876570.1"/>
    <property type="molecule type" value="Genomic_DNA"/>
</dbReference>
<keyword evidence="6 7" id="KW-0503">Monooxygenase</keyword>
<evidence type="ECO:0000313" key="9">
    <source>
        <dbReference type="Proteomes" id="UP001108029"/>
    </source>
</evidence>
<evidence type="ECO:0000256" key="4">
    <source>
        <dbReference type="ARBA" id="ARBA00023002"/>
    </source>
</evidence>
<dbReference type="InterPro" id="IPR036396">
    <property type="entry name" value="Cyt_P450_sf"/>
</dbReference>
<dbReference type="PANTHER" id="PTHR46696">
    <property type="entry name" value="P450, PUTATIVE (EUROFUNG)-RELATED"/>
    <property type="match status" value="1"/>
</dbReference>
<reference evidence="8" key="1">
    <citation type="submission" date="2021-12" db="EMBL/GenBank/DDBJ databases">
        <authorList>
            <person name="Lee J.-H."/>
            <person name="Kim S.-B."/>
        </authorList>
    </citation>
    <scope>NUCLEOTIDE SEQUENCE</scope>
    <source>
        <strain evidence="8">NR30</strain>
    </source>
</reference>
<dbReference type="GO" id="GO:0008395">
    <property type="term" value="F:steroid hydroxylase activity"/>
    <property type="evidence" value="ECO:0007669"/>
    <property type="project" value="TreeGrafter"/>
</dbReference>
<evidence type="ECO:0000256" key="7">
    <source>
        <dbReference type="RuleBase" id="RU000461"/>
    </source>
</evidence>
<comment type="caution">
    <text evidence="8">The sequence shown here is derived from an EMBL/GenBank/DDBJ whole genome shotgun (WGS) entry which is preliminary data.</text>
</comment>
<keyword evidence="3 7" id="KW-0479">Metal-binding</keyword>
<dbReference type="AlphaFoldDB" id="A0A9Q3ZBP5"/>